<comment type="catalytic activity">
    <reaction evidence="6">
        <text>DNA(n) + a 2'-deoxyribonucleoside 5'-triphosphate = DNA(n+1) + diphosphate</text>
        <dbReference type="Rhea" id="RHEA:22508"/>
        <dbReference type="Rhea" id="RHEA-COMP:17339"/>
        <dbReference type="Rhea" id="RHEA-COMP:17340"/>
        <dbReference type="ChEBI" id="CHEBI:33019"/>
        <dbReference type="ChEBI" id="CHEBI:61560"/>
        <dbReference type="ChEBI" id="CHEBI:173112"/>
        <dbReference type="EC" id="2.7.7.7"/>
    </reaction>
</comment>
<gene>
    <name evidence="6" type="primary">polC</name>
    <name evidence="8" type="ORF">HW270_07170</name>
</gene>
<dbReference type="PANTHER" id="PTHR32294:SF5">
    <property type="entry name" value="DNA POLYMERASE III POLC-TYPE"/>
    <property type="match status" value="1"/>
</dbReference>
<dbReference type="AlphaFoldDB" id="A0A7Y8VT66"/>
<keyword evidence="2 6" id="KW-0548">Nucleotidyltransferase</keyword>
<protein>
    <recommendedName>
        <fullName evidence="6">DNA polymerase III PolC-type</fullName>
        <shortName evidence="6">PolIII</shortName>
        <ecNumber evidence="6">2.7.7.7</ecNumber>
    </recommendedName>
</protein>
<dbReference type="GO" id="GO:0008408">
    <property type="term" value="F:3'-5' exonuclease activity"/>
    <property type="evidence" value="ECO:0007669"/>
    <property type="project" value="UniProtKB-UniRule"/>
</dbReference>
<keyword evidence="6" id="KW-0378">Hydrolase</keyword>
<dbReference type="SMART" id="SM00481">
    <property type="entry name" value="POLIIIAc"/>
    <property type="match status" value="1"/>
</dbReference>
<dbReference type="InterPro" id="IPR044923">
    <property type="entry name" value="PolC_middle_finger_sf"/>
</dbReference>
<keyword evidence="3 6" id="KW-0235">DNA replication</keyword>
<evidence type="ECO:0000313" key="8">
    <source>
        <dbReference type="EMBL" id="NWO23845.1"/>
    </source>
</evidence>
<dbReference type="InterPro" id="IPR016195">
    <property type="entry name" value="Pol/histidinol_Pase-like"/>
</dbReference>
<keyword evidence="5 6" id="KW-0239">DNA-directed DNA polymerase</keyword>
<dbReference type="RefSeq" id="WP_178978736.1">
    <property type="nucleotide sequence ID" value="NZ_JABXYR010000002.1"/>
</dbReference>
<dbReference type="Pfam" id="PF17657">
    <property type="entry name" value="DNA_pol3_finger"/>
    <property type="match status" value="1"/>
</dbReference>
<dbReference type="NCBIfam" id="TIGR01405">
    <property type="entry name" value="polC_Gram_pos"/>
    <property type="match status" value="1"/>
</dbReference>
<dbReference type="GO" id="GO:0003677">
    <property type="term" value="F:DNA binding"/>
    <property type="evidence" value="ECO:0007669"/>
    <property type="project" value="UniProtKB-UniRule"/>
</dbReference>
<dbReference type="SUPFAM" id="SSF89550">
    <property type="entry name" value="PHP domain-like"/>
    <property type="match status" value="1"/>
</dbReference>
<dbReference type="Gene3D" id="6.10.140.1510">
    <property type="match status" value="1"/>
</dbReference>
<evidence type="ECO:0000256" key="3">
    <source>
        <dbReference type="ARBA" id="ARBA00022705"/>
    </source>
</evidence>
<dbReference type="InterPro" id="IPR012340">
    <property type="entry name" value="NA-bd_OB-fold"/>
</dbReference>
<dbReference type="EC" id="2.7.7.7" evidence="6"/>
<dbReference type="InterPro" id="IPR011708">
    <property type="entry name" value="DNA_pol3_alpha_NTPase_dom"/>
</dbReference>
<evidence type="ECO:0000313" key="9">
    <source>
        <dbReference type="Proteomes" id="UP000526307"/>
    </source>
</evidence>
<evidence type="ECO:0000256" key="6">
    <source>
        <dbReference type="HAMAP-Rule" id="MF_00356"/>
    </source>
</evidence>
<feature type="domain" description="Polymerase/histidinol phosphatase N-terminal" evidence="7">
    <location>
        <begin position="232"/>
        <end position="304"/>
    </location>
</feature>
<comment type="subcellular location">
    <subcellularLocation>
        <location evidence="6">Cytoplasm</location>
    </subcellularLocation>
</comment>
<dbReference type="GO" id="GO:0006261">
    <property type="term" value="P:DNA-templated DNA replication"/>
    <property type="evidence" value="ECO:0007669"/>
    <property type="project" value="UniProtKB-UniRule"/>
</dbReference>
<dbReference type="NCBIfam" id="NF001688">
    <property type="entry name" value="PRK00448.1"/>
    <property type="match status" value="1"/>
</dbReference>
<evidence type="ECO:0000256" key="1">
    <source>
        <dbReference type="ARBA" id="ARBA00022679"/>
    </source>
</evidence>
<dbReference type="EMBL" id="JABXYR010000002">
    <property type="protein sequence ID" value="NWO23845.1"/>
    <property type="molecule type" value="Genomic_DNA"/>
</dbReference>
<keyword evidence="1 6" id="KW-0808">Transferase</keyword>
<sequence>MIDIPDGILMPEEVSASAGRPAEELTLSFKHISLDREGLVLELDVLTNFDVRPQLEHKMKDRLIKTLGNITDVKFSYFYDESYGACKPCLAVSGANPTEKAKPVSDGVILGKRITMAETSYENLAEISGARTKVAISGDVFEMEIKETRKKNFWVMTLRINKGPRAAAVKAFIKSKQEYETVSESLSAGDTIIVQGDIRYDDYIHENVMIANSINRGIKSKRVETYDGDKRVELHAHTRMSENDGFNDVDEMVKQAADWGQPAIAITDHGVVQSFPDAANTAKKLAKKGKKIKILYGMEGYLYPDDDAYDENGNINLSKKRNTYHIILIAKNLTGLKNLYKIVSYTHIDYFYRRPQLPRRVLDKYKDGLIIGSACEAGEVFQAVLKGASDDELLRIASYYDYLEIQPLGNNFFLINSDRYPNVTSKQDLIDLNMKIVELADKLGKPVVATTDSHYPDKESAIYRNIVMSRVGFGDTNSNSLYLRTTAEMLKEFDYLGERAKEIVIDNTNLIAAMTEEFQPVPDEKCPPSIDGADETLRSTCYANAGRIYGEPLPEEIRERLDTELNSIISNGYAVMYVAAQLLVEKSNKDGYLVGSRGSVGSSFAATMAGITEVNPLEPHYICPKCHKLEFTKKLDVYDTGFDMPDKVCVRCGTPMDKNGLNIPFATFLGFNGDKEPDIDLNFAGEYQPIAHKFVGEIFGEKNIFKAGTVATIAEKTAFGYVKKYEEDTGKTFSSSEELILANGCTGTKRTTGQHPGGIIVVPADREIFEFCPVQKPANNRDAEFITTHFDYHKIDKNLLKLDILGHDVPQMIRHLQDMTGVDPLKIDIADKKTLSIFTSIDALNILDPDEYEFKHGTYGIPEFGTNFTRGMLDAIQPKTISALIKISGFSHGTDVWTNNAEDLIKSGVATIEELISCRDDIMNYLIIKGVDKSNAFRIMEDVRKNRELKQDELDIMKKHGVPDWYVESCRTLKYLFPRAHAAAYVIMALRMAWFKVYYPSAFYCAWLSTKIDNFDVNVAGGGINAVKSAMNALNSDDDDTSSAKKKELKVVYEVIYELLSRGCEFSMPELGVSDPCMFNVVDDRINIPFMAVTGVGRSAAISLAEAYKDAPLLSIDEVQRKTKLSSSNIEDLKACGVFDDLPDSAQVSIFDM</sequence>
<dbReference type="PANTHER" id="PTHR32294">
    <property type="entry name" value="DNA POLYMERASE III SUBUNIT ALPHA"/>
    <property type="match status" value="1"/>
</dbReference>
<comment type="function">
    <text evidence="6">Required for replicative DNA synthesis. This DNA polymerase also exhibits 3' to 5' exonuclease activity.</text>
</comment>
<reference evidence="8 9" key="1">
    <citation type="submission" date="2020-06" db="EMBL/GenBank/DDBJ databases">
        <title>Mogibacterium timidum strain W9173 genomic sequence.</title>
        <authorList>
            <person name="Wade W.G."/>
            <person name="Johnston C.D."/>
            <person name="Chen T."/>
            <person name="Dewhirst F.E."/>
        </authorList>
    </citation>
    <scope>NUCLEOTIDE SEQUENCE [LARGE SCALE GENOMIC DNA]</scope>
    <source>
        <strain evidence="8 9">W9173</strain>
    </source>
</reference>
<dbReference type="InterPro" id="IPR040982">
    <property type="entry name" value="DNA_pol3_finger"/>
</dbReference>
<dbReference type="InterPro" id="IPR004013">
    <property type="entry name" value="PHP_dom"/>
</dbReference>
<organism evidence="8 9">
    <name type="scientific">Mogibacterium timidum</name>
    <dbReference type="NCBI Taxonomy" id="35519"/>
    <lineage>
        <taxon>Bacteria</taxon>
        <taxon>Bacillati</taxon>
        <taxon>Bacillota</taxon>
        <taxon>Clostridia</taxon>
        <taxon>Peptostreptococcales</taxon>
        <taxon>Anaerovoracaceae</taxon>
        <taxon>Mogibacterium</taxon>
    </lineage>
</organism>
<keyword evidence="4 6" id="KW-0269">Exonuclease</keyword>
<dbReference type="CDD" id="cd07435">
    <property type="entry name" value="PHP_PolIIIA_POLC"/>
    <property type="match status" value="1"/>
</dbReference>
<dbReference type="Gene3D" id="1.10.150.870">
    <property type="match status" value="1"/>
</dbReference>
<keyword evidence="6" id="KW-0540">Nuclease</keyword>
<accession>A0A7Y8VT66</accession>
<keyword evidence="9" id="KW-1185">Reference proteome</keyword>
<name>A0A7Y8VT66_9FIRM</name>
<dbReference type="Proteomes" id="UP000526307">
    <property type="component" value="Unassembled WGS sequence"/>
</dbReference>
<dbReference type="Gene3D" id="2.40.50.140">
    <property type="entry name" value="Nucleic acid-binding proteins"/>
    <property type="match status" value="1"/>
</dbReference>
<dbReference type="Gene3D" id="3.30.1900.20">
    <property type="match status" value="2"/>
</dbReference>
<dbReference type="Pfam" id="PF02811">
    <property type="entry name" value="PHP"/>
    <property type="match status" value="1"/>
</dbReference>
<evidence type="ECO:0000256" key="2">
    <source>
        <dbReference type="ARBA" id="ARBA00022695"/>
    </source>
</evidence>
<dbReference type="GO" id="GO:0005737">
    <property type="term" value="C:cytoplasm"/>
    <property type="evidence" value="ECO:0007669"/>
    <property type="project" value="UniProtKB-SubCell"/>
</dbReference>
<comment type="caution">
    <text evidence="8">The sequence shown here is derived from an EMBL/GenBank/DDBJ whole genome shotgun (WGS) entry which is preliminary data.</text>
</comment>
<proteinExistence type="inferred from homology"/>
<dbReference type="HAMAP" id="MF_00356">
    <property type="entry name" value="DNApol_PolC"/>
    <property type="match status" value="1"/>
</dbReference>
<dbReference type="InterPro" id="IPR006308">
    <property type="entry name" value="Pol_III_a_PolC-type_gram_pos"/>
</dbReference>
<evidence type="ECO:0000256" key="5">
    <source>
        <dbReference type="ARBA" id="ARBA00022932"/>
    </source>
</evidence>
<dbReference type="Gene3D" id="1.10.150.700">
    <property type="entry name" value="PolC, middle finger domain"/>
    <property type="match status" value="1"/>
</dbReference>
<evidence type="ECO:0000256" key="4">
    <source>
        <dbReference type="ARBA" id="ARBA00022839"/>
    </source>
</evidence>
<evidence type="ECO:0000259" key="7">
    <source>
        <dbReference type="SMART" id="SM00481"/>
    </source>
</evidence>
<dbReference type="InterPro" id="IPR003141">
    <property type="entry name" value="Pol/His_phosphatase_N"/>
</dbReference>
<dbReference type="Pfam" id="PF07733">
    <property type="entry name" value="DNA_pol3_alpha"/>
    <property type="match status" value="2"/>
</dbReference>
<dbReference type="Gene3D" id="3.20.20.140">
    <property type="entry name" value="Metal-dependent hydrolases"/>
    <property type="match status" value="1"/>
</dbReference>
<dbReference type="GO" id="GO:0003887">
    <property type="term" value="F:DNA-directed DNA polymerase activity"/>
    <property type="evidence" value="ECO:0007669"/>
    <property type="project" value="UniProtKB-UniRule"/>
</dbReference>
<keyword evidence="6" id="KW-0963">Cytoplasm</keyword>
<comment type="similarity">
    <text evidence="6">Belongs to the DNA polymerase type-C family. PolC subfamily.</text>
</comment>
<dbReference type="InterPro" id="IPR004805">
    <property type="entry name" value="DnaE2/DnaE/PolC"/>
</dbReference>